<dbReference type="OrthoDB" id="4084751at2759"/>
<feature type="region of interest" description="Disordered" evidence="10">
    <location>
        <begin position="108"/>
        <end position="135"/>
    </location>
</feature>
<dbReference type="KEGG" id="mlr:MELLADRAFT_110225"/>
<sequence>MEPPLMLKVSVLAWFRRRYVRVDTKPADDFWKAYVGFSSAMVWADNWRVSSIGYIQCPANFSLRKAGTKSSQQLNPSELHYLQRRRQQIAGPAYVTFLRNVQQSLKAAAAGKKNRPEANTSTQSRRDSNSTTSSNSVLPKYLETILASKDLNILPRTALATSGGGFRASLYASGVLNAFDGRNKTSAQVGTGGLLQASDYVVGLSGGAWVVTALAQANFPTLYDLALSGRSPKGKNTASQFGSLLLQYDLFSPADNQTVPDGKGIEEKNAKYLADIAARMGEKVKAGFHVTIVDFWSLMLRYHIITGTTESNFFDQSLPHGIDVTFSGIRNAPTFQRFEQPFPIITATSLSPRQDETKKQPSAFVPLTNTAYEFTPIESGSWDTNLASFIPTEYLGTRLKGGKSETQKCAQGFDQASYLAAVSSNIFPKVVTSPAYLSKQSPVFKVMTLINTTFGSFQPGIPLDTASVPNPFFQEGTNTYLDKTSADLRLLDGGYDGSMTPYLPMLQPARKVDIIIGIDAVSLAKDGAVGNEYATGDSLRAASHRAQLSEGAYSFPRVPSSEAEYEKIRSHPNFFGCNEPEVPLIVWLPNSAPLDGSAGITNTSVDQLQYPRKQVESFLGAASEIGYRGFPSEENIKNRVFRDPHWSACLACAVVDRSRERQKIPREGLCNQCFQRYCWNPSK</sequence>
<evidence type="ECO:0000256" key="3">
    <source>
        <dbReference type="ARBA" id="ARBA00022729"/>
    </source>
</evidence>
<proteinExistence type="inferred from homology"/>
<evidence type="ECO:0000259" key="11">
    <source>
        <dbReference type="PROSITE" id="PS51210"/>
    </source>
</evidence>
<dbReference type="Pfam" id="PF01735">
    <property type="entry name" value="PLA2_B"/>
    <property type="match status" value="1"/>
</dbReference>
<keyword evidence="4 8" id="KW-0378">Hydrolase</keyword>
<dbReference type="STRING" id="747676.F4RZ30"/>
<evidence type="ECO:0000256" key="5">
    <source>
        <dbReference type="ARBA" id="ARBA00022963"/>
    </source>
</evidence>
<evidence type="ECO:0000256" key="2">
    <source>
        <dbReference type="ARBA" id="ARBA00013274"/>
    </source>
</evidence>
<dbReference type="InParanoid" id="F4RZ30"/>
<accession>F4RZ30</accession>
<evidence type="ECO:0000256" key="9">
    <source>
        <dbReference type="RuleBase" id="RU362103"/>
    </source>
</evidence>
<protein>
    <recommendedName>
        <fullName evidence="2 9">Lysophospholipase</fullName>
        <ecNumber evidence="2 9">3.1.1.5</ecNumber>
    </recommendedName>
</protein>
<evidence type="ECO:0000256" key="8">
    <source>
        <dbReference type="PROSITE-ProRule" id="PRU00555"/>
    </source>
</evidence>
<comment type="catalytic activity">
    <reaction evidence="9">
        <text>a 1-acyl-sn-glycero-3-phosphocholine + H2O = sn-glycerol 3-phosphocholine + a fatty acid + H(+)</text>
        <dbReference type="Rhea" id="RHEA:15177"/>
        <dbReference type="ChEBI" id="CHEBI:15377"/>
        <dbReference type="ChEBI" id="CHEBI:15378"/>
        <dbReference type="ChEBI" id="CHEBI:16870"/>
        <dbReference type="ChEBI" id="CHEBI:28868"/>
        <dbReference type="ChEBI" id="CHEBI:58168"/>
        <dbReference type="EC" id="3.1.1.5"/>
    </reaction>
</comment>
<feature type="compositionally biased region" description="Low complexity" evidence="10">
    <location>
        <begin position="119"/>
        <end position="135"/>
    </location>
</feature>
<evidence type="ECO:0000256" key="10">
    <source>
        <dbReference type="SAM" id="MobiDB-lite"/>
    </source>
</evidence>
<keyword evidence="6 8" id="KW-0443">Lipid metabolism</keyword>
<dbReference type="GO" id="GO:0005829">
    <property type="term" value="C:cytosol"/>
    <property type="evidence" value="ECO:0007669"/>
    <property type="project" value="TreeGrafter"/>
</dbReference>
<dbReference type="PANTHER" id="PTHR10728:SF33">
    <property type="entry name" value="LYSOPHOSPHOLIPASE 1-RELATED"/>
    <property type="match status" value="1"/>
</dbReference>
<evidence type="ECO:0000256" key="1">
    <source>
        <dbReference type="ARBA" id="ARBA00008780"/>
    </source>
</evidence>
<evidence type="ECO:0000256" key="6">
    <source>
        <dbReference type="ARBA" id="ARBA00023098"/>
    </source>
</evidence>
<evidence type="ECO:0000256" key="7">
    <source>
        <dbReference type="ARBA" id="ARBA00023180"/>
    </source>
</evidence>
<gene>
    <name evidence="12" type="ORF">MELLADRAFT_110225</name>
</gene>
<dbReference type="GeneID" id="18924008"/>
<dbReference type="PROSITE" id="PS51210">
    <property type="entry name" value="PLA2C"/>
    <property type="match status" value="1"/>
</dbReference>
<dbReference type="SUPFAM" id="SSF52151">
    <property type="entry name" value="FabD/lysophospholipase-like"/>
    <property type="match status" value="1"/>
</dbReference>
<dbReference type="Gene3D" id="3.40.1090.10">
    <property type="entry name" value="Cytosolic phospholipase A2 catalytic domain"/>
    <property type="match status" value="1"/>
</dbReference>
<dbReference type="AlphaFoldDB" id="F4RZ30"/>
<dbReference type="InterPro" id="IPR002642">
    <property type="entry name" value="LysoPLipase_cat_dom"/>
</dbReference>
<dbReference type="EMBL" id="GL883131">
    <property type="protein sequence ID" value="EGG02394.1"/>
    <property type="molecule type" value="Genomic_DNA"/>
</dbReference>
<feature type="domain" description="PLA2c" evidence="11">
    <location>
        <begin position="101"/>
        <end position="683"/>
    </location>
</feature>
<dbReference type="EC" id="3.1.1.5" evidence="2 9"/>
<keyword evidence="3" id="KW-0732">Signal</keyword>
<dbReference type="RefSeq" id="XP_007414379.1">
    <property type="nucleotide sequence ID" value="XM_007414317.1"/>
</dbReference>
<dbReference type="GO" id="GO:0004623">
    <property type="term" value="F:phospholipase A2 activity"/>
    <property type="evidence" value="ECO:0007669"/>
    <property type="project" value="TreeGrafter"/>
</dbReference>
<dbReference type="GO" id="GO:0004622">
    <property type="term" value="F:phosphatidylcholine lysophospholipase activity"/>
    <property type="evidence" value="ECO:0007669"/>
    <property type="project" value="UniProtKB-EC"/>
</dbReference>
<organism evidence="13">
    <name type="scientific">Melampsora larici-populina (strain 98AG31 / pathotype 3-4-7)</name>
    <name type="common">Poplar leaf rust fungus</name>
    <dbReference type="NCBI Taxonomy" id="747676"/>
    <lineage>
        <taxon>Eukaryota</taxon>
        <taxon>Fungi</taxon>
        <taxon>Dikarya</taxon>
        <taxon>Basidiomycota</taxon>
        <taxon>Pucciniomycotina</taxon>
        <taxon>Pucciniomycetes</taxon>
        <taxon>Pucciniales</taxon>
        <taxon>Melampsoraceae</taxon>
        <taxon>Melampsora</taxon>
    </lineage>
</organism>
<reference evidence="13" key="1">
    <citation type="journal article" date="2011" name="Proc. Natl. Acad. Sci. U.S.A.">
        <title>Obligate biotrophy features unraveled by the genomic analysis of rust fungi.</title>
        <authorList>
            <person name="Duplessis S."/>
            <person name="Cuomo C.A."/>
            <person name="Lin Y.-C."/>
            <person name="Aerts A."/>
            <person name="Tisserant E."/>
            <person name="Veneault-Fourrey C."/>
            <person name="Joly D.L."/>
            <person name="Hacquard S."/>
            <person name="Amselem J."/>
            <person name="Cantarel B.L."/>
            <person name="Chiu R."/>
            <person name="Coutinho P.M."/>
            <person name="Feau N."/>
            <person name="Field M."/>
            <person name="Frey P."/>
            <person name="Gelhaye E."/>
            <person name="Goldberg J."/>
            <person name="Grabherr M.G."/>
            <person name="Kodira C.D."/>
            <person name="Kohler A."/>
            <person name="Kuees U."/>
            <person name="Lindquist E.A."/>
            <person name="Lucas S.M."/>
            <person name="Mago R."/>
            <person name="Mauceli E."/>
            <person name="Morin E."/>
            <person name="Murat C."/>
            <person name="Pangilinan J.L."/>
            <person name="Park R."/>
            <person name="Pearson M."/>
            <person name="Quesneville H."/>
            <person name="Rouhier N."/>
            <person name="Sakthikumar S."/>
            <person name="Salamov A.A."/>
            <person name="Schmutz J."/>
            <person name="Selles B."/>
            <person name="Shapiro H."/>
            <person name="Tanguay P."/>
            <person name="Tuskan G.A."/>
            <person name="Henrissat B."/>
            <person name="Van de Peer Y."/>
            <person name="Rouze P."/>
            <person name="Ellis J.G."/>
            <person name="Dodds P.N."/>
            <person name="Schein J.E."/>
            <person name="Zhong S."/>
            <person name="Hamelin R.C."/>
            <person name="Grigoriev I.V."/>
            <person name="Szabo L.J."/>
            <person name="Martin F."/>
        </authorList>
    </citation>
    <scope>NUCLEOTIDE SEQUENCE [LARGE SCALE GENOMIC DNA]</scope>
    <source>
        <strain evidence="13">98AG31 / pathotype 3-4-7</strain>
    </source>
</reference>
<keyword evidence="7" id="KW-0325">Glycoprotein</keyword>
<dbReference type="InterPro" id="IPR016035">
    <property type="entry name" value="Acyl_Trfase/lysoPLipase"/>
</dbReference>
<dbReference type="VEuPathDB" id="FungiDB:MELLADRAFT_110225"/>
<evidence type="ECO:0000256" key="4">
    <source>
        <dbReference type="ARBA" id="ARBA00022801"/>
    </source>
</evidence>
<name>F4RZ30_MELLP</name>
<dbReference type="Proteomes" id="UP000001072">
    <property type="component" value="Unassembled WGS sequence"/>
</dbReference>
<dbReference type="HOGENOM" id="CLU_014602_1_0_1"/>
<dbReference type="eggNOG" id="KOG1325">
    <property type="taxonomic scope" value="Eukaryota"/>
</dbReference>
<evidence type="ECO:0000313" key="13">
    <source>
        <dbReference type="Proteomes" id="UP000001072"/>
    </source>
</evidence>
<evidence type="ECO:0000313" key="12">
    <source>
        <dbReference type="EMBL" id="EGG02394.1"/>
    </source>
</evidence>
<dbReference type="PANTHER" id="PTHR10728">
    <property type="entry name" value="CYTOSOLIC PHOSPHOLIPASE A2"/>
    <property type="match status" value="1"/>
</dbReference>
<dbReference type="SMART" id="SM00022">
    <property type="entry name" value="PLAc"/>
    <property type="match status" value="1"/>
</dbReference>
<keyword evidence="5 8" id="KW-0442">Lipid degradation</keyword>
<keyword evidence="13" id="KW-1185">Reference proteome</keyword>
<comment type="similarity">
    <text evidence="1 9">Belongs to the lysophospholipase family.</text>
</comment>
<dbReference type="GO" id="GO:0046475">
    <property type="term" value="P:glycerophospholipid catabolic process"/>
    <property type="evidence" value="ECO:0007669"/>
    <property type="project" value="TreeGrafter"/>
</dbReference>